<evidence type="ECO:0000256" key="3">
    <source>
        <dbReference type="RuleBase" id="RU361153"/>
    </source>
</evidence>
<evidence type="ECO:0000256" key="1">
    <source>
        <dbReference type="ARBA" id="ARBA00022801"/>
    </source>
</evidence>
<dbReference type="SUPFAM" id="SSF51445">
    <property type="entry name" value="(Trans)glycosidases"/>
    <property type="match status" value="1"/>
</dbReference>
<keyword evidence="4" id="KW-0732">Signal</keyword>
<evidence type="ECO:0000313" key="6">
    <source>
        <dbReference type="EMBL" id="GAA0677964.1"/>
    </source>
</evidence>
<feature type="domain" description="Glycoside hydrolase family 5" evidence="5">
    <location>
        <begin position="128"/>
        <end position="260"/>
    </location>
</feature>
<dbReference type="InterPro" id="IPR001547">
    <property type="entry name" value="Glyco_hydro_5"/>
</dbReference>
<proteinExistence type="inferred from homology"/>
<keyword evidence="1 3" id="KW-0378">Hydrolase</keyword>
<keyword evidence="7" id="KW-1185">Reference proteome</keyword>
<evidence type="ECO:0000259" key="5">
    <source>
        <dbReference type="Pfam" id="PF00150"/>
    </source>
</evidence>
<dbReference type="Pfam" id="PF00150">
    <property type="entry name" value="Cellulase"/>
    <property type="match status" value="1"/>
</dbReference>
<protein>
    <recommendedName>
        <fullName evidence="5">Glycoside hydrolase family 5 domain-containing protein</fullName>
    </recommendedName>
</protein>
<dbReference type="EMBL" id="BAAAES010000022">
    <property type="protein sequence ID" value="GAA0677964.1"/>
    <property type="molecule type" value="Genomic_DNA"/>
</dbReference>
<keyword evidence="2 3" id="KW-0326">Glycosidase</keyword>
<gene>
    <name evidence="6" type="ORF">GCM10009102_33070</name>
</gene>
<sequence>MHRPRRYLWLFVLAALSSAGFANSAAAAQRVVPDFAAVRGVNHGLAADLTTLARDLGYAKRVNLNSTRIWLSQADYEKQPGTYIAQLRDYVRTSYRLGFTTMPILFNGNGLNPETLSNAFATRADAYVAAVMGALQDEPGVLAWDVMNEPFTNPYHDAASPTERAARSAEITRFVRHALAQARRVAPDAILTVGYTFPQQMEATADMVDVLSFHDYSETRAGIEGAYRAAEAIARRSGKPLMNTETGCIARANPYDAAIEAAAEHRTGFYLFNLIIAGYWRGIHGIFYPDGTVRDPSTVSALMGFYRQRDMAGIVRPQPDREGTGARAVAAIDAALKGQGDAFNHVDAPTDALLDAAERAANLLEASDMVAMEVPPTARIRAWRATPAERRDRDAIRRFAYEMGMEVKSRMLLY</sequence>
<feature type="signal peptide" evidence="4">
    <location>
        <begin position="1"/>
        <end position="27"/>
    </location>
</feature>
<organism evidence="6 7">
    <name type="scientific">Sphingomonas insulae</name>
    <dbReference type="NCBI Taxonomy" id="424800"/>
    <lineage>
        <taxon>Bacteria</taxon>
        <taxon>Pseudomonadati</taxon>
        <taxon>Pseudomonadota</taxon>
        <taxon>Alphaproteobacteria</taxon>
        <taxon>Sphingomonadales</taxon>
        <taxon>Sphingomonadaceae</taxon>
        <taxon>Sphingomonas</taxon>
    </lineage>
</organism>
<dbReference type="Proteomes" id="UP001500238">
    <property type="component" value="Unassembled WGS sequence"/>
</dbReference>
<evidence type="ECO:0000256" key="4">
    <source>
        <dbReference type="SAM" id="SignalP"/>
    </source>
</evidence>
<name>A0ABP3T3I1_9SPHN</name>
<comment type="caution">
    <text evidence="6">The sequence shown here is derived from an EMBL/GenBank/DDBJ whole genome shotgun (WGS) entry which is preliminary data.</text>
</comment>
<accession>A0ABP3T3I1</accession>
<feature type="chain" id="PRO_5046099128" description="Glycoside hydrolase family 5 domain-containing protein" evidence="4">
    <location>
        <begin position="28"/>
        <end position="414"/>
    </location>
</feature>
<dbReference type="InterPro" id="IPR017853">
    <property type="entry name" value="GH"/>
</dbReference>
<reference evidence="7" key="1">
    <citation type="journal article" date="2019" name="Int. J. Syst. Evol. Microbiol.">
        <title>The Global Catalogue of Microorganisms (GCM) 10K type strain sequencing project: providing services to taxonomists for standard genome sequencing and annotation.</title>
        <authorList>
            <consortium name="The Broad Institute Genomics Platform"/>
            <consortium name="The Broad Institute Genome Sequencing Center for Infectious Disease"/>
            <person name="Wu L."/>
            <person name="Ma J."/>
        </authorList>
    </citation>
    <scope>NUCLEOTIDE SEQUENCE [LARGE SCALE GENOMIC DNA]</scope>
    <source>
        <strain evidence="7">JCM 14603</strain>
    </source>
</reference>
<evidence type="ECO:0000256" key="2">
    <source>
        <dbReference type="ARBA" id="ARBA00023295"/>
    </source>
</evidence>
<comment type="similarity">
    <text evidence="3">Belongs to the glycosyl hydrolase 5 (cellulase A) family.</text>
</comment>
<dbReference type="Gene3D" id="3.20.20.80">
    <property type="entry name" value="Glycosidases"/>
    <property type="match status" value="1"/>
</dbReference>
<evidence type="ECO:0000313" key="7">
    <source>
        <dbReference type="Proteomes" id="UP001500238"/>
    </source>
</evidence>